<dbReference type="SUPFAM" id="SSF75005">
    <property type="entry name" value="Arabinanase/levansucrase/invertase"/>
    <property type="match status" value="1"/>
</dbReference>
<dbReference type="InterPro" id="IPR023296">
    <property type="entry name" value="Glyco_hydro_beta-prop_sf"/>
</dbReference>
<organism evidence="5 6">
    <name type="scientific">Phyllosticta capitalensis</name>
    <dbReference type="NCBI Taxonomy" id="121624"/>
    <lineage>
        <taxon>Eukaryota</taxon>
        <taxon>Fungi</taxon>
        <taxon>Dikarya</taxon>
        <taxon>Ascomycota</taxon>
        <taxon>Pezizomycotina</taxon>
        <taxon>Dothideomycetes</taxon>
        <taxon>Dothideomycetes incertae sedis</taxon>
        <taxon>Botryosphaeriales</taxon>
        <taxon>Phyllostictaceae</taxon>
        <taxon>Phyllosticta</taxon>
    </lineage>
</organism>
<dbReference type="Pfam" id="PF04616">
    <property type="entry name" value="Glyco_hydro_43"/>
    <property type="match status" value="1"/>
</dbReference>
<dbReference type="EMBL" id="JBBWRZ010000009">
    <property type="protein sequence ID" value="KAK8229394.1"/>
    <property type="molecule type" value="Genomic_DNA"/>
</dbReference>
<name>A0ABR1YIF7_9PEZI</name>
<dbReference type="PANTHER" id="PTHR42812">
    <property type="entry name" value="BETA-XYLOSIDASE"/>
    <property type="match status" value="1"/>
</dbReference>
<evidence type="ECO:0000256" key="3">
    <source>
        <dbReference type="ARBA" id="ARBA00023295"/>
    </source>
</evidence>
<protein>
    <submittedName>
        <fullName evidence="5">Glycosyl hydrolase</fullName>
    </submittedName>
</protein>
<dbReference type="PANTHER" id="PTHR42812:SF5">
    <property type="entry name" value="ENDO-ARABINASE"/>
    <property type="match status" value="1"/>
</dbReference>
<evidence type="ECO:0000313" key="5">
    <source>
        <dbReference type="EMBL" id="KAK8229394.1"/>
    </source>
</evidence>
<evidence type="ECO:0000256" key="4">
    <source>
        <dbReference type="RuleBase" id="RU361187"/>
    </source>
</evidence>
<dbReference type="Proteomes" id="UP001492380">
    <property type="component" value="Unassembled WGS sequence"/>
</dbReference>
<dbReference type="InterPro" id="IPR051795">
    <property type="entry name" value="Glycosyl_Hydrlase_43"/>
</dbReference>
<dbReference type="Gene3D" id="2.115.10.20">
    <property type="entry name" value="Glycosyl hydrolase domain, family 43"/>
    <property type="match status" value="1"/>
</dbReference>
<proteinExistence type="inferred from homology"/>
<accession>A0ABR1YIF7</accession>
<gene>
    <name evidence="5" type="ORF">HDK90DRAFT_418823</name>
</gene>
<sequence length="337" mass="36472">MVFNDRVHESEVSRLGSATLLKVKTHLSPTVKTRLSPTKRADINATNAIAQDFPDPSILKYGDSWIAFGTTNGKGINVQVATSPDFSTWEVIQGYDALPKTGDWSDRGPVLWAPDININDYGQFVLYYAARMKGNTSYCVGAGLSYRPTGPFTPLDEPIACHTTEGGAIDPSGFRDSDGQRYLLYKVDGNHIGNGGSCNNEYEPIIPTPIILQAVQADGVTPLGSAYQILDRSERDGPLVEAPSLVRTPAGKYVLFFSSNCFTSKHYDISYAFADSIFGPYEKLGPLAKTGTAGLRAPGGADIDPDGQHMVFHANGPKGRYMYTASININSDTRVVT</sequence>
<evidence type="ECO:0000313" key="6">
    <source>
        <dbReference type="Proteomes" id="UP001492380"/>
    </source>
</evidence>
<evidence type="ECO:0000256" key="1">
    <source>
        <dbReference type="ARBA" id="ARBA00009865"/>
    </source>
</evidence>
<comment type="caution">
    <text evidence="5">The sequence shown here is derived from an EMBL/GenBank/DDBJ whole genome shotgun (WGS) entry which is preliminary data.</text>
</comment>
<evidence type="ECO:0000256" key="2">
    <source>
        <dbReference type="ARBA" id="ARBA00022801"/>
    </source>
</evidence>
<dbReference type="GO" id="GO:0016787">
    <property type="term" value="F:hydrolase activity"/>
    <property type="evidence" value="ECO:0007669"/>
    <property type="project" value="UniProtKB-KW"/>
</dbReference>
<dbReference type="InterPro" id="IPR006710">
    <property type="entry name" value="Glyco_hydro_43"/>
</dbReference>
<reference evidence="5 6" key="1">
    <citation type="submission" date="2024-04" db="EMBL/GenBank/DDBJ databases">
        <title>Phyllosticta paracitricarpa is synonymous to the EU quarantine fungus P. citricarpa based on phylogenomic analyses.</title>
        <authorList>
            <consortium name="Lawrence Berkeley National Laboratory"/>
            <person name="Van Ingen-Buijs V.A."/>
            <person name="Van Westerhoven A.C."/>
            <person name="Haridas S."/>
            <person name="Skiadas P."/>
            <person name="Martin F."/>
            <person name="Groenewald J.Z."/>
            <person name="Crous P.W."/>
            <person name="Seidl M.F."/>
        </authorList>
    </citation>
    <scope>NUCLEOTIDE SEQUENCE [LARGE SCALE GENOMIC DNA]</scope>
    <source>
        <strain evidence="5 6">CBS 123374</strain>
    </source>
</reference>
<keyword evidence="6" id="KW-1185">Reference proteome</keyword>
<dbReference type="CDD" id="cd08999">
    <property type="entry name" value="GH43_ABN-like"/>
    <property type="match status" value="1"/>
</dbReference>
<keyword evidence="3 4" id="KW-0326">Glycosidase</keyword>
<keyword evidence="2 4" id="KW-0378">Hydrolase</keyword>
<comment type="similarity">
    <text evidence="1 4">Belongs to the glycosyl hydrolase 43 family.</text>
</comment>